<keyword evidence="5 7" id="KW-0408">Iron</keyword>
<evidence type="ECO:0000256" key="5">
    <source>
        <dbReference type="ARBA" id="ARBA00023004"/>
    </source>
</evidence>
<dbReference type="Pfam" id="PF05995">
    <property type="entry name" value="CDO_I"/>
    <property type="match status" value="1"/>
</dbReference>
<reference evidence="8 9" key="1">
    <citation type="submission" date="2016-11" db="EMBL/GenBank/DDBJ databases">
        <title>Trade-off between light-utilization and light-protection in marine flavobacteria.</title>
        <authorList>
            <person name="Kumagai Y."/>
        </authorList>
    </citation>
    <scope>NUCLEOTIDE SEQUENCE [LARGE SCALE GENOMIC DNA]</scope>
    <source>
        <strain evidence="8 9">ATCC 700397</strain>
    </source>
</reference>
<keyword evidence="6" id="KW-0883">Thioether bond</keyword>
<comment type="similarity">
    <text evidence="1">Belongs to the cysteine dioxygenase family.</text>
</comment>
<evidence type="ECO:0000256" key="7">
    <source>
        <dbReference type="PIRSR" id="PIRSR610300-51"/>
    </source>
</evidence>
<evidence type="ECO:0000256" key="4">
    <source>
        <dbReference type="ARBA" id="ARBA00023002"/>
    </source>
</evidence>
<comment type="caution">
    <text evidence="8">The sequence shown here is derived from an EMBL/GenBank/DDBJ whole genome shotgun (WGS) entry which is preliminary data.</text>
</comment>
<evidence type="ECO:0000256" key="2">
    <source>
        <dbReference type="ARBA" id="ARBA00022723"/>
    </source>
</evidence>
<dbReference type="PANTHER" id="PTHR12918:SF1">
    <property type="entry name" value="CYSTEINE DIOXYGENASE TYPE 1"/>
    <property type="match status" value="1"/>
</dbReference>
<dbReference type="Proteomes" id="UP000239522">
    <property type="component" value="Unassembled WGS sequence"/>
</dbReference>
<organism evidence="8 9">
    <name type="scientific">Polaribacter filamentus</name>
    <dbReference type="NCBI Taxonomy" id="53483"/>
    <lineage>
        <taxon>Bacteria</taxon>
        <taxon>Pseudomonadati</taxon>
        <taxon>Bacteroidota</taxon>
        <taxon>Flavobacteriia</taxon>
        <taxon>Flavobacteriales</taxon>
        <taxon>Flavobacteriaceae</taxon>
    </lineage>
</organism>
<evidence type="ECO:0000256" key="1">
    <source>
        <dbReference type="ARBA" id="ARBA00006622"/>
    </source>
</evidence>
<dbReference type="EMBL" id="MQUA01000013">
    <property type="protein sequence ID" value="PQB06968.1"/>
    <property type="molecule type" value="Genomic_DNA"/>
</dbReference>
<keyword evidence="9" id="KW-1185">Reference proteome</keyword>
<sequence length="178" mass="20498">MNTNENSTTAPQTLDDLIVALSEGERATYNHIIHSVKFSSNPFEKYVSWSDECYTRNCIFDSEKFELILICWCEGQGTPIHDHNGEECWVKVLEGEFKETIYKENENGALTIVKTSTSTLNQVTYMKDFMGFHSLENLSNKKSMSLHLYAKPIRACRIFDEESNTFVHKELEYDTIAS</sequence>
<evidence type="ECO:0000256" key="6">
    <source>
        <dbReference type="PIRSR" id="PIRSR610300-50"/>
    </source>
</evidence>
<keyword evidence="4" id="KW-0560">Oxidoreductase</keyword>
<dbReference type="Gene3D" id="2.60.120.10">
    <property type="entry name" value="Jelly Rolls"/>
    <property type="match status" value="1"/>
</dbReference>
<evidence type="ECO:0000256" key="3">
    <source>
        <dbReference type="ARBA" id="ARBA00022964"/>
    </source>
</evidence>
<dbReference type="InterPro" id="IPR011051">
    <property type="entry name" value="RmlC_Cupin_sf"/>
</dbReference>
<keyword evidence="3" id="KW-0223">Dioxygenase</keyword>
<evidence type="ECO:0000313" key="9">
    <source>
        <dbReference type="Proteomes" id="UP000239522"/>
    </source>
</evidence>
<dbReference type="CDD" id="cd10548">
    <property type="entry name" value="cupin_CDO"/>
    <property type="match status" value="1"/>
</dbReference>
<feature type="cross-link" description="3'-(S-cysteinyl)-tyrosine (Cys-Tyr)" evidence="6">
    <location>
        <begin position="88"/>
        <end position="149"/>
    </location>
</feature>
<evidence type="ECO:0008006" key="10">
    <source>
        <dbReference type="Google" id="ProtNLM"/>
    </source>
</evidence>
<keyword evidence="2 7" id="KW-0479">Metal-binding</keyword>
<dbReference type="GO" id="GO:0019448">
    <property type="term" value="P:L-cysteine catabolic process"/>
    <property type="evidence" value="ECO:0007669"/>
    <property type="project" value="TreeGrafter"/>
</dbReference>
<dbReference type="SUPFAM" id="SSF51182">
    <property type="entry name" value="RmlC-like cupins"/>
    <property type="match status" value="1"/>
</dbReference>
<gene>
    <name evidence="8" type="ORF">BST83_07230</name>
</gene>
<accession>A0A2S7KWR2</accession>
<dbReference type="InterPro" id="IPR014710">
    <property type="entry name" value="RmlC-like_jellyroll"/>
</dbReference>
<dbReference type="AlphaFoldDB" id="A0A2S7KWR2"/>
<feature type="binding site" evidence="7">
    <location>
        <position position="81"/>
    </location>
    <ligand>
        <name>Fe cation</name>
        <dbReference type="ChEBI" id="CHEBI:24875"/>
        <note>catalytic</note>
    </ligand>
</feature>
<dbReference type="GO" id="GO:0008198">
    <property type="term" value="F:ferrous iron binding"/>
    <property type="evidence" value="ECO:0007669"/>
    <property type="project" value="TreeGrafter"/>
</dbReference>
<evidence type="ECO:0000313" key="8">
    <source>
        <dbReference type="EMBL" id="PQB06968.1"/>
    </source>
</evidence>
<name>A0A2S7KWR2_9FLAO</name>
<dbReference type="OrthoDB" id="7059163at2"/>
<dbReference type="PANTHER" id="PTHR12918">
    <property type="entry name" value="CYSTEINE DIOXYGENASE"/>
    <property type="match status" value="1"/>
</dbReference>
<dbReference type="RefSeq" id="WP_104809208.1">
    <property type="nucleotide sequence ID" value="NZ_MQUA01000013.1"/>
</dbReference>
<feature type="binding site" evidence="7">
    <location>
        <position position="83"/>
    </location>
    <ligand>
        <name>Fe cation</name>
        <dbReference type="ChEBI" id="CHEBI:24875"/>
        <note>catalytic</note>
    </ligand>
</feature>
<dbReference type="InterPro" id="IPR010300">
    <property type="entry name" value="CDO_1"/>
</dbReference>
<protein>
    <recommendedName>
        <fullName evidence="10">Cysteine dioxygenase</fullName>
    </recommendedName>
</protein>
<dbReference type="GO" id="GO:0017172">
    <property type="term" value="F:cysteine dioxygenase activity"/>
    <property type="evidence" value="ECO:0007669"/>
    <property type="project" value="TreeGrafter"/>
</dbReference>
<proteinExistence type="inferred from homology"/>
<feature type="binding site" evidence="7">
    <location>
        <position position="133"/>
    </location>
    <ligand>
        <name>Fe cation</name>
        <dbReference type="ChEBI" id="CHEBI:24875"/>
        <note>catalytic</note>
    </ligand>
</feature>